<accession>A0A931SC62</accession>
<dbReference type="GO" id="GO:0022857">
    <property type="term" value="F:transmembrane transporter activity"/>
    <property type="evidence" value="ECO:0007669"/>
    <property type="project" value="TreeGrafter"/>
</dbReference>
<dbReference type="Pfam" id="PF02687">
    <property type="entry name" value="FtsX"/>
    <property type="match status" value="1"/>
</dbReference>
<keyword evidence="4 7" id="KW-1133">Transmembrane helix</keyword>
<evidence type="ECO:0000256" key="5">
    <source>
        <dbReference type="ARBA" id="ARBA00023136"/>
    </source>
</evidence>
<dbReference type="InterPro" id="IPR003838">
    <property type="entry name" value="ABC3_permease_C"/>
</dbReference>
<dbReference type="InterPro" id="IPR050250">
    <property type="entry name" value="Macrolide_Exporter_MacB"/>
</dbReference>
<dbReference type="PANTHER" id="PTHR30572">
    <property type="entry name" value="MEMBRANE COMPONENT OF TRANSPORTER-RELATED"/>
    <property type="match status" value="1"/>
</dbReference>
<feature type="transmembrane region" description="Helical" evidence="7">
    <location>
        <begin position="65"/>
        <end position="94"/>
    </location>
</feature>
<evidence type="ECO:0000256" key="3">
    <source>
        <dbReference type="ARBA" id="ARBA00022692"/>
    </source>
</evidence>
<dbReference type="GO" id="GO:0005886">
    <property type="term" value="C:plasma membrane"/>
    <property type="evidence" value="ECO:0007669"/>
    <property type="project" value="UniProtKB-SubCell"/>
</dbReference>
<comment type="caution">
    <text evidence="9">The sequence shown here is derived from an EMBL/GenBank/DDBJ whole genome shotgun (WGS) entry which is preliminary data.</text>
</comment>
<evidence type="ECO:0000259" key="8">
    <source>
        <dbReference type="Pfam" id="PF02687"/>
    </source>
</evidence>
<dbReference type="PANTHER" id="PTHR30572:SF4">
    <property type="entry name" value="ABC TRANSPORTER PERMEASE YTRF"/>
    <property type="match status" value="1"/>
</dbReference>
<evidence type="ECO:0000256" key="1">
    <source>
        <dbReference type="ARBA" id="ARBA00004651"/>
    </source>
</evidence>
<evidence type="ECO:0000256" key="7">
    <source>
        <dbReference type="SAM" id="Phobius"/>
    </source>
</evidence>
<sequence>KQLLGINHYNSITVQAGDAYDIEFTKSRITSVLRQNHRITDPDKDDFTIRTQEDALSLLTNITSIMTLFLTSIAAISLIVGGIGIMNIMLVSVVERTKEIGLRKAVGATNIDILQQFLVEAVMLTFIGGVIGIIIGAGFTVLLYFILIKVLTSGWVFALPLSAVGLAVGVSSLTGLIFGIYPARKASLANPIDSLRYE</sequence>
<gene>
    <name evidence="9" type="ORF">HYT40_03710</name>
</gene>
<feature type="domain" description="ABC3 transporter permease C-terminal" evidence="8">
    <location>
        <begin position="72"/>
        <end position="187"/>
    </location>
</feature>
<comment type="similarity">
    <text evidence="6">Belongs to the ABC-4 integral membrane protein family.</text>
</comment>
<evidence type="ECO:0000256" key="6">
    <source>
        <dbReference type="ARBA" id="ARBA00038076"/>
    </source>
</evidence>
<dbReference type="Proteomes" id="UP000724148">
    <property type="component" value="Unassembled WGS sequence"/>
</dbReference>
<organism evidence="9 10">
    <name type="scientific">Candidatus Sungiibacteriota bacterium</name>
    <dbReference type="NCBI Taxonomy" id="2750080"/>
    <lineage>
        <taxon>Bacteria</taxon>
        <taxon>Candidatus Sungiibacteriota</taxon>
    </lineage>
</organism>
<reference evidence="9" key="1">
    <citation type="submission" date="2020-07" db="EMBL/GenBank/DDBJ databases">
        <title>Huge and variable diversity of episymbiotic CPR bacteria and DPANN archaea in groundwater ecosystems.</title>
        <authorList>
            <person name="He C.Y."/>
            <person name="Keren R."/>
            <person name="Whittaker M."/>
            <person name="Farag I.F."/>
            <person name="Doudna J."/>
            <person name="Cate J.H.D."/>
            <person name="Banfield J.F."/>
        </authorList>
    </citation>
    <scope>NUCLEOTIDE SEQUENCE</scope>
    <source>
        <strain evidence="9">NC_groundwater_193_Ag_S-0.1um_51_7</strain>
    </source>
</reference>
<proteinExistence type="inferred from homology"/>
<feature type="non-terminal residue" evidence="9">
    <location>
        <position position="1"/>
    </location>
</feature>
<comment type="subcellular location">
    <subcellularLocation>
        <location evidence="1">Cell membrane</location>
        <topology evidence="1">Multi-pass membrane protein</topology>
    </subcellularLocation>
</comment>
<keyword evidence="2" id="KW-1003">Cell membrane</keyword>
<feature type="transmembrane region" description="Helical" evidence="7">
    <location>
        <begin position="121"/>
        <end position="148"/>
    </location>
</feature>
<evidence type="ECO:0000256" key="4">
    <source>
        <dbReference type="ARBA" id="ARBA00022989"/>
    </source>
</evidence>
<feature type="transmembrane region" description="Helical" evidence="7">
    <location>
        <begin position="154"/>
        <end position="181"/>
    </location>
</feature>
<dbReference type="AlphaFoldDB" id="A0A931SC62"/>
<keyword evidence="3 7" id="KW-0812">Transmembrane</keyword>
<protein>
    <submittedName>
        <fullName evidence="9">FtsX-like permease family protein</fullName>
    </submittedName>
</protein>
<evidence type="ECO:0000313" key="10">
    <source>
        <dbReference type="Proteomes" id="UP000724148"/>
    </source>
</evidence>
<name>A0A931SC62_9BACT</name>
<keyword evidence="5 7" id="KW-0472">Membrane</keyword>
<dbReference type="EMBL" id="JACOZA010000090">
    <property type="protein sequence ID" value="MBI2097222.1"/>
    <property type="molecule type" value="Genomic_DNA"/>
</dbReference>
<evidence type="ECO:0000313" key="9">
    <source>
        <dbReference type="EMBL" id="MBI2097222.1"/>
    </source>
</evidence>
<evidence type="ECO:0000256" key="2">
    <source>
        <dbReference type="ARBA" id="ARBA00022475"/>
    </source>
</evidence>